<comment type="caution">
    <text evidence="2">The sequence shown here is derived from an EMBL/GenBank/DDBJ whole genome shotgun (WGS) entry which is preliminary data.</text>
</comment>
<protein>
    <submittedName>
        <fullName evidence="2">Uncharacterized protein</fullName>
    </submittedName>
</protein>
<evidence type="ECO:0000313" key="2">
    <source>
        <dbReference type="EMBL" id="KAH7388349.1"/>
    </source>
</evidence>
<dbReference type="Proteomes" id="UP000825935">
    <property type="component" value="Chromosome 16"/>
</dbReference>
<evidence type="ECO:0000313" key="3">
    <source>
        <dbReference type="Proteomes" id="UP000825935"/>
    </source>
</evidence>
<dbReference type="EMBL" id="CM035421">
    <property type="protein sequence ID" value="KAH7388349.1"/>
    <property type="molecule type" value="Genomic_DNA"/>
</dbReference>
<organism evidence="2 3">
    <name type="scientific">Ceratopteris richardii</name>
    <name type="common">Triangle waterfern</name>
    <dbReference type="NCBI Taxonomy" id="49495"/>
    <lineage>
        <taxon>Eukaryota</taxon>
        <taxon>Viridiplantae</taxon>
        <taxon>Streptophyta</taxon>
        <taxon>Embryophyta</taxon>
        <taxon>Tracheophyta</taxon>
        <taxon>Polypodiopsida</taxon>
        <taxon>Polypodiidae</taxon>
        <taxon>Polypodiales</taxon>
        <taxon>Pteridineae</taxon>
        <taxon>Pteridaceae</taxon>
        <taxon>Parkerioideae</taxon>
        <taxon>Ceratopteris</taxon>
    </lineage>
</organism>
<accession>A0A8T2T5I0</accession>
<reference evidence="2" key="1">
    <citation type="submission" date="2021-08" db="EMBL/GenBank/DDBJ databases">
        <title>WGS assembly of Ceratopteris richardii.</title>
        <authorList>
            <person name="Marchant D.B."/>
            <person name="Chen G."/>
            <person name="Jenkins J."/>
            <person name="Shu S."/>
            <person name="Leebens-Mack J."/>
            <person name="Grimwood J."/>
            <person name="Schmutz J."/>
            <person name="Soltis P."/>
            <person name="Soltis D."/>
            <person name="Chen Z.-H."/>
        </authorList>
    </citation>
    <scope>NUCLEOTIDE SEQUENCE</scope>
    <source>
        <strain evidence="2">Whitten #5841</strain>
        <tissue evidence="2">Leaf</tissue>
    </source>
</reference>
<sequence>MEFLVMMLAFFIGAMVHVMLTTMLCFGGTIAGPSFDCEGTIILHILCMLVARILPETTVMLLSSPLHGGFCTTFVVLC</sequence>
<gene>
    <name evidence="2" type="ORF">KP509_16G071400</name>
</gene>
<evidence type="ECO:0000256" key="1">
    <source>
        <dbReference type="SAM" id="Phobius"/>
    </source>
</evidence>
<dbReference type="AlphaFoldDB" id="A0A8T2T5I0"/>
<name>A0A8T2T5I0_CERRI</name>
<proteinExistence type="predicted"/>
<feature type="transmembrane region" description="Helical" evidence="1">
    <location>
        <begin position="39"/>
        <end position="55"/>
    </location>
</feature>
<keyword evidence="3" id="KW-1185">Reference proteome</keyword>
<keyword evidence="1" id="KW-0812">Transmembrane</keyword>
<keyword evidence="1" id="KW-1133">Transmembrane helix</keyword>
<keyword evidence="1" id="KW-0472">Membrane</keyword>
<feature type="transmembrane region" description="Helical" evidence="1">
    <location>
        <begin position="6"/>
        <end position="27"/>
    </location>
</feature>